<protein>
    <submittedName>
        <fullName evidence="4">NUDIX domain-containing protein</fullName>
    </submittedName>
</protein>
<comment type="caution">
    <text evidence="4">The sequence shown here is derived from an EMBL/GenBank/DDBJ whole genome shotgun (WGS) entry which is preliminary data.</text>
</comment>
<keyword evidence="5" id="KW-1185">Reference proteome</keyword>
<dbReference type="PANTHER" id="PTHR11839:SF31">
    <property type="entry name" value="ADP-RIBOSE PYROPHOSPHATASE"/>
    <property type="match status" value="1"/>
</dbReference>
<evidence type="ECO:0000313" key="5">
    <source>
        <dbReference type="Proteomes" id="UP001500221"/>
    </source>
</evidence>
<reference evidence="5" key="1">
    <citation type="journal article" date="2019" name="Int. J. Syst. Evol. Microbiol.">
        <title>The Global Catalogue of Microorganisms (GCM) 10K type strain sequencing project: providing services to taxonomists for standard genome sequencing and annotation.</title>
        <authorList>
            <consortium name="The Broad Institute Genomics Platform"/>
            <consortium name="The Broad Institute Genome Sequencing Center for Infectious Disease"/>
            <person name="Wu L."/>
            <person name="Ma J."/>
        </authorList>
    </citation>
    <scope>NUCLEOTIDE SEQUENCE [LARGE SCALE GENOMIC DNA]</scope>
    <source>
        <strain evidence="5">JCM 18459</strain>
    </source>
</reference>
<dbReference type="SUPFAM" id="SSF55811">
    <property type="entry name" value="Nudix"/>
    <property type="match status" value="1"/>
</dbReference>
<proteinExistence type="predicted"/>
<dbReference type="InterPro" id="IPR015797">
    <property type="entry name" value="NUDIX_hydrolase-like_dom_sf"/>
</dbReference>
<dbReference type="RefSeq" id="WP_345464637.1">
    <property type="nucleotide sequence ID" value="NZ_BAABKG010000008.1"/>
</dbReference>
<dbReference type="EMBL" id="BAABKG010000008">
    <property type="protein sequence ID" value="GAA5156822.1"/>
    <property type="molecule type" value="Genomic_DNA"/>
</dbReference>
<dbReference type="InterPro" id="IPR000086">
    <property type="entry name" value="NUDIX_hydrolase_dom"/>
</dbReference>
<dbReference type="Gene3D" id="3.90.79.10">
    <property type="entry name" value="Nucleoside Triphosphate Pyrophosphohydrolase"/>
    <property type="match status" value="1"/>
</dbReference>
<evidence type="ECO:0000313" key="4">
    <source>
        <dbReference type="EMBL" id="GAA5156822.1"/>
    </source>
</evidence>
<dbReference type="PROSITE" id="PS51462">
    <property type="entry name" value="NUDIX"/>
    <property type="match status" value="1"/>
</dbReference>
<evidence type="ECO:0000256" key="2">
    <source>
        <dbReference type="SAM" id="MobiDB-lite"/>
    </source>
</evidence>
<keyword evidence="1" id="KW-0378">Hydrolase</keyword>
<gene>
    <name evidence="4" type="ORF">GCM10023340_45680</name>
</gene>
<name>A0ABP9Q528_9ACTN</name>
<dbReference type="PANTHER" id="PTHR11839">
    <property type="entry name" value="UDP/ADP-SUGAR PYROPHOSPHATASE"/>
    <property type="match status" value="1"/>
</dbReference>
<feature type="domain" description="Nudix hydrolase" evidence="3">
    <location>
        <begin position="61"/>
        <end position="195"/>
    </location>
</feature>
<evidence type="ECO:0000256" key="1">
    <source>
        <dbReference type="ARBA" id="ARBA00022801"/>
    </source>
</evidence>
<feature type="compositionally biased region" description="Acidic residues" evidence="2">
    <location>
        <begin position="1"/>
        <end position="14"/>
    </location>
</feature>
<evidence type="ECO:0000259" key="3">
    <source>
        <dbReference type="PROSITE" id="PS51462"/>
    </source>
</evidence>
<feature type="region of interest" description="Disordered" evidence="2">
    <location>
        <begin position="1"/>
        <end position="23"/>
    </location>
</feature>
<organism evidence="4 5">
    <name type="scientific">Nocardioides marinquilinus</name>
    <dbReference type="NCBI Taxonomy" id="1210400"/>
    <lineage>
        <taxon>Bacteria</taxon>
        <taxon>Bacillati</taxon>
        <taxon>Actinomycetota</taxon>
        <taxon>Actinomycetes</taxon>
        <taxon>Propionibacteriales</taxon>
        <taxon>Nocardioidaceae</taxon>
        <taxon>Nocardioides</taxon>
    </lineage>
</organism>
<sequence>MTDTGPDADPDPDPEAGTLADVPQAWPVAGSTDLHRDGWVVALRADIVETPDGGQARRVVMEHPGAAVVLAVDDERQVVVLRQYRHPAGRRFVELPAGLLDGDPGEEPLDVARRELREEAGLEATDWTHLASTWPSPGISAEVQHLFLARGLREVDRDFEPEHEEADMELVRVPLDALRDAVLEGRVSDGPLVQCVLLAGARGLL</sequence>
<dbReference type="Proteomes" id="UP001500221">
    <property type="component" value="Unassembled WGS sequence"/>
</dbReference>
<dbReference type="Pfam" id="PF00293">
    <property type="entry name" value="NUDIX"/>
    <property type="match status" value="1"/>
</dbReference>
<accession>A0ABP9Q528</accession>